<dbReference type="EMBL" id="SMJZ01000015">
    <property type="protein sequence ID" value="TDC09731.1"/>
    <property type="molecule type" value="Genomic_DNA"/>
</dbReference>
<evidence type="ECO:0000313" key="1">
    <source>
        <dbReference type="EMBL" id="TDC09731.1"/>
    </source>
</evidence>
<reference evidence="1 2" key="1">
    <citation type="submission" date="2019-02" db="EMBL/GenBank/DDBJ databases">
        <title>Draft genome sequences of novel Actinobacteria.</title>
        <authorList>
            <person name="Sahin N."/>
            <person name="Ay H."/>
            <person name="Saygin H."/>
        </authorList>
    </citation>
    <scope>NUCLEOTIDE SEQUENCE [LARGE SCALE GENOMIC DNA]</scope>
    <source>
        <strain evidence="1 2">KC201</strain>
    </source>
</reference>
<accession>A0A4R4NK50</accession>
<organism evidence="1 2">
    <name type="scientific">Nonomuraea longispora</name>
    <dbReference type="NCBI Taxonomy" id="1848320"/>
    <lineage>
        <taxon>Bacteria</taxon>
        <taxon>Bacillati</taxon>
        <taxon>Actinomycetota</taxon>
        <taxon>Actinomycetes</taxon>
        <taxon>Streptosporangiales</taxon>
        <taxon>Streptosporangiaceae</taxon>
        <taxon>Nonomuraea</taxon>
    </lineage>
</organism>
<keyword evidence="2" id="KW-1185">Reference proteome</keyword>
<dbReference type="RefSeq" id="WP_132330901.1">
    <property type="nucleotide sequence ID" value="NZ_SMJZ01000015.1"/>
</dbReference>
<dbReference type="AlphaFoldDB" id="A0A4R4NK50"/>
<evidence type="ECO:0000313" key="2">
    <source>
        <dbReference type="Proteomes" id="UP000295157"/>
    </source>
</evidence>
<proteinExistence type="predicted"/>
<gene>
    <name evidence="1" type="ORF">E1267_06830</name>
</gene>
<protein>
    <submittedName>
        <fullName evidence="1">Uncharacterized protein</fullName>
    </submittedName>
</protein>
<dbReference type="OrthoDB" id="3535508at2"/>
<dbReference type="Proteomes" id="UP000295157">
    <property type="component" value="Unassembled WGS sequence"/>
</dbReference>
<name>A0A4R4NK50_9ACTN</name>
<sequence>MVRPAAPVLSPAGALARRLADRLRWSGIESQTSEVDGVALVGIWVVDLTVWCECGPIGWRYRWRLGAAVSSGVSGYTSCPCSALETAVGRIVRLYRERYTALYGSAAPEEPA</sequence>
<comment type="caution">
    <text evidence="1">The sequence shown here is derived from an EMBL/GenBank/DDBJ whole genome shotgun (WGS) entry which is preliminary data.</text>
</comment>